<dbReference type="VEuPathDB" id="PiroplasmaDB:BEWA_046130"/>
<evidence type="ECO:0000256" key="1">
    <source>
        <dbReference type="SAM" id="MobiDB-lite"/>
    </source>
</evidence>
<dbReference type="GeneID" id="15805083"/>
<feature type="chain" id="PRO_5003953048" description="Signal peptide containing protein" evidence="2">
    <location>
        <begin position="19"/>
        <end position="428"/>
    </location>
</feature>
<comment type="caution">
    <text evidence="3">The sequence shown here is derived from an EMBL/GenBank/DDBJ whole genome shotgun (WGS) entry which is preliminary data.</text>
</comment>
<dbReference type="InterPro" id="IPR007480">
    <property type="entry name" value="DUF529"/>
</dbReference>
<feature type="compositionally biased region" description="Basic and acidic residues" evidence="1">
    <location>
        <begin position="152"/>
        <end position="168"/>
    </location>
</feature>
<keyword evidence="2" id="KW-0732">Signal</keyword>
<proteinExistence type="predicted"/>
<name>L1LA67_THEEQ</name>
<sequence>MRLSSLLYTILFIKLVRSEKKVTFDILKPDSNKTKVNVSKYSGLESKRYTPKDGFRINKVKYGDKQLWKSRWIPKDGCKSIEVYSNEETKLLALYVVKDGNTKINCFEDVGGMWNSLPFTTFNNKFNEAKKKGSEATSAASTEDNAQTADHTSPEPKKSSTETAKESSQKVGTHSAEQVNTTISLDLFKPNASEITKIESAHRGTITKTYTPKEGHHISSVVYNKSTLWKPAEGANEKCELAKSYSSSGEILYLDIKDNNGNAKPKYYKKNGAVWSGIPEHPRKDNRTNSENGSTGKSEILEEDEEPPAPSRPLTNCALNLSKPDEDEIVVNENKNYGGGVTQKDFSPKEGFKIDYILNNGIPVIKLSEGEEFRSIRLYSKGSSYLLMITINKGQTPEHQYYEKIAGDWYKLKDKSEFNKKLTSMKGS</sequence>
<evidence type="ECO:0000313" key="3">
    <source>
        <dbReference type="EMBL" id="EKX72149.1"/>
    </source>
</evidence>
<organism evidence="3 4">
    <name type="scientific">Theileria equi strain WA</name>
    <dbReference type="NCBI Taxonomy" id="1537102"/>
    <lineage>
        <taxon>Eukaryota</taxon>
        <taxon>Sar</taxon>
        <taxon>Alveolata</taxon>
        <taxon>Apicomplexa</taxon>
        <taxon>Aconoidasida</taxon>
        <taxon>Piroplasmida</taxon>
        <taxon>Theileriidae</taxon>
        <taxon>Theileria</taxon>
    </lineage>
</organism>
<protein>
    <recommendedName>
        <fullName evidence="5">Signal peptide containing protein</fullName>
    </recommendedName>
</protein>
<feature type="region of interest" description="Disordered" evidence="1">
    <location>
        <begin position="273"/>
        <end position="316"/>
    </location>
</feature>
<gene>
    <name evidence="3" type="ORF">BEWA_046130</name>
</gene>
<reference evidence="3 4" key="1">
    <citation type="journal article" date="2012" name="BMC Genomics">
        <title>Comparative genomic analysis and phylogenetic position of Theileria equi.</title>
        <authorList>
            <person name="Kappmeyer L.S."/>
            <person name="Thiagarajan M."/>
            <person name="Herndon D.R."/>
            <person name="Ramsay J.D."/>
            <person name="Caler E."/>
            <person name="Djikeng A."/>
            <person name="Gillespie J.J."/>
            <person name="Lau A.O."/>
            <person name="Roalson E.H."/>
            <person name="Silva J.C."/>
            <person name="Silva M.G."/>
            <person name="Suarez C.E."/>
            <person name="Ueti M.W."/>
            <person name="Nene V.M."/>
            <person name="Mealey R.H."/>
            <person name="Knowles D.P."/>
            <person name="Brayton K.A."/>
        </authorList>
    </citation>
    <scope>NUCLEOTIDE SEQUENCE [LARGE SCALE GENOMIC DNA]</scope>
    <source>
        <strain evidence="3 4">WA</strain>
    </source>
</reference>
<dbReference type="AlphaFoldDB" id="L1LA67"/>
<dbReference type="RefSeq" id="XP_004831601.1">
    <property type="nucleotide sequence ID" value="XM_004831544.1"/>
</dbReference>
<keyword evidence="4" id="KW-1185">Reference proteome</keyword>
<evidence type="ECO:0000256" key="2">
    <source>
        <dbReference type="SAM" id="SignalP"/>
    </source>
</evidence>
<dbReference type="KEGG" id="beq:BEWA_046130"/>
<evidence type="ECO:0000313" key="4">
    <source>
        <dbReference type="Proteomes" id="UP000031512"/>
    </source>
</evidence>
<dbReference type="EMBL" id="ACOU01000007">
    <property type="protein sequence ID" value="EKX72149.1"/>
    <property type="molecule type" value="Genomic_DNA"/>
</dbReference>
<accession>L1LA67</accession>
<dbReference type="Proteomes" id="UP000031512">
    <property type="component" value="Unassembled WGS sequence"/>
</dbReference>
<feature type="region of interest" description="Disordered" evidence="1">
    <location>
        <begin position="133"/>
        <end position="177"/>
    </location>
</feature>
<evidence type="ECO:0008006" key="5">
    <source>
        <dbReference type="Google" id="ProtNLM"/>
    </source>
</evidence>
<feature type="compositionally biased region" description="Polar residues" evidence="1">
    <location>
        <begin position="135"/>
        <end position="151"/>
    </location>
</feature>
<feature type="signal peptide" evidence="2">
    <location>
        <begin position="1"/>
        <end position="18"/>
    </location>
</feature>
<dbReference type="Pfam" id="PF04385">
    <property type="entry name" value="FAINT"/>
    <property type="match status" value="2"/>
</dbReference>